<gene>
    <name evidence="2" type="ORF">JOF56_007135</name>
</gene>
<evidence type="ECO:0000259" key="1">
    <source>
        <dbReference type="SMART" id="SM00829"/>
    </source>
</evidence>
<keyword evidence="3" id="KW-1185">Reference proteome</keyword>
<proteinExistence type="predicted"/>
<sequence length="311" mass="32179">MTARMQAVVAHSFGGPDVLELTEIDRPEAGPGSVLVRVKAAGVNPVDWHVVAGHMNAFLKVGLPLVPGFDVAGVVEAVGQDVTEFSTGDEVFGYVRTDEVQYGTYAEFVVAPVHTLARRPTSLDWQQSAGLPLVGLTALQALVKAGTGAGETVLVHAAAGGVGSAAVQIAVARGARVIGTASERNHEFLRSLGAEPVTYGDGLAERVRALAPEGIDVAVDCVGGDAVAVSQELLKDHTRVVSIVDMVAAKRGGHHIFTQPVSSDLDELAALADAGKLSIHVDQALPLAKAAEAFVRSQAGRVRGKIVLDVA</sequence>
<comment type="caution">
    <text evidence="2">The sequence shown here is derived from an EMBL/GenBank/DDBJ whole genome shotgun (WGS) entry which is preliminary data.</text>
</comment>
<dbReference type="Pfam" id="PF08240">
    <property type="entry name" value="ADH_N"/>
    <property type="match status" value="1"/>
</dbReference>
<feature type="domain" description="Enoyl reductase (ER)" evidence="1">
    <location>
        <begin position="14"/>
        <end position="308"/>
    </location>
</feature>
<dbReference type="Gene3D" id="3.40.50.720">
    <property type="entry name" value="NAD(P)-binding Rossmann-like Domain"/>
    <property type="match status" value="1"/>
</dbReference>
<dbReference type="Pfam" id="PF13602">
    <property type="entry name" value="ADH_zinc_N_2"/>
    <property type="match status" value="1"/>
</dbReference>
<dbReference type="InterPro" id="IPR052733">
    <property type="entry name" value="Chloroplast_QOR"/>
</dbReference>
<protein>
    <submittedName>
        <fullName evidence="2">NADPH:quinone reductase-like Zn-dependent oxidoreductase</fullName>
    </submittedName>
</protein>
<dbReference type="PANTHER" id="PTHR44013">
    <property type="entry name" value="ZINC-TYPE ALCOHOL DEHYDROGENASE-LIKE PROTEIN C16A3.02C"/>
    <property type="match status" value="1"/>
</dbReference>
<dbReference type="InterPro" id="IPR036291">
    <property type="entry name" value="NAD(P)-bd_dom_sf"/>
</dbReference>
<name>A0ABS4TS24_9PSEU</name>
<dbReference type="SUPFAM" id="SSF51735">
    <property type="entry name" value="NAD(P)-binding Rossmann-fold domains"/>
    <property type="match status" value="1"/>
</dbReference>
<dbReference type="EMBL" id="JAGINW010000001">
    <property type="protein sequence ID" value="MBP2326750.1"/>
    <property type="molecule type" value="Genomic_DNA"/>
</dbReference>
<dbReference type="PANTHER" id="PTHR44013:SF1">
    <property type="entry name" value="ZINC-TYPE ALCOHOL DEHYDROGENASE-LIKE PROTEIN C16A3.02C"/>
    <property type="match status" value="1"/>
</dbReference>
<dbReference type="InterPro" id="IPR011032">
    <property type="entry name" value="GroES-like_sf"/>
</dbReference>
<dbReference type="CDD" id="cd05289">
    <property type="entry name" value="MDR_like_2"/>
    <property type="match status" value="1"/>
</dbReference>
<reference evidence="2 3" key="1">
    <citation type="submission" date="2021-03" db="EMBL/GenBank/DDBJ databases">
        <title>Sequencing the genomes of 1000 actinobacteria strains.</title>
        <authorList>
            <person name="Klenk H.-P."/>
        </authorList>
    </citation>
    <scope>NUCLEOTIDE SEQUENCE [LARGE SCALE GENOMIC DNA]</scope>
    <source>
        <strain evidence="2 3">DSM 46670</strain>
    </source>
</reference>
<dbReference type="Gene3D" id="3.90.180.10">
    <property type="entry name" value="Medium-chain alcohol dehydrogenases, catalytic domain"/>
    <property type="match status" value="1"/>
</dbReference>
<dbReference type="SUPFAM" id="SSF50129">
    <property type="entry name" value="GroES-like"/>
    <property type="match status" value="1"/>
</dbReference>
<evidence type="ECO:0000313" key="2">
    <source>
        <dbReference type="EMBL" id="MBP2326750.1"/>
    </source>
</evidence>
<dbReference type="InterPro" id="IPR020843">
    <property type="entry name" value="ER"/>
</dbReference>
<accession>A0ABS4TS24</accession>
<dbReference type="InterPro" id="IPR013154">
    <property type="entry name" value="ADH-like_N"/>
</dbReference>
<dbReference type="Proteomes" id="UP001519332">
    <property type="component" value="Unassembled WGS sequence"/>
</dbReference>
<evidence type="ECO:0000313" key="3">
    <source>
        <dbReference type="Proteomes" id="UP001519332"/>
    </source>
</evidence>
<dbReference type="SMART" id="SM00829">
    <property type="entry name" value="PKS_ER"/>
    <property type="match status" value="1"/>
</dbReference>
<organism evidence="2 3">
    <name type="scientific">Kibdelosporangium banguiense</name>
    <dbReference type="NCBI Taxonomy" id="1365924"/>
    <lineage>
        <taxon>Bacteria</taxon>
        <taxon>Bacillati</taxon>
        <taxon>Actinomycetota</taxon>
        <taxon>Actinomycetes</taxon>
        <taxon>Pseudonocardiales</taxon>
        <taxon>Pseudonocardiaceae</taxon>
        <taxon>Kibdelosporangium</taxon>
    </lineage>
</organism>